<feature type="transmembrane region" description="Helical" evidence="1">
    <location>
        <begin position="181"/>
        <end position="201"/>
    </location>
</feature>
<organism evidence="2 3">
    <name type="scientific">Riemerella anatipestifer RA-CH-1</name>
    <dbReference type="NCBI Taxonomy" id="1228997"/>
    <lineage>
        <taxon>Bacteria</taxon>
        <taxon>Pseudomonadati</taxon>
        <taxon>Bacteroidota</taxon>
        <taxon>Flavobacteriia</taxon>
        <taxon>Flavobacteriales</taxon>
        <taxon>Weeksellaceae</taxon>
        <taxon>Riemerella</taxon>
    </lineage>
</organism>
<dbReference type="RefSeq" id="WP_014938532.1">
    <property type="nucleotide sequence ID" value="NC_018609.1"/>
</dbReference>
<evidence type="ECO:0000313" key="2">
    <source>
        <dbReference type="EMBL" id="AFR36236.1"/>
    </source>
</evidence>
<proteinExistence type="predicted"/>
<dbReference type="PATRIC" id="fig|1228997.3.peg.1642"/>
<keyword evidence="1" id="KW-0812">Transmembrane</keyword>
<keyword evidence="1" id="KW-0472">Membrane</keyword>
<sequence>MIKKINSLKVQVSEIDKSNLKLASRLELIKELNTGDFLELLPNSLEQIMVFNSNGEDIGVIPDSHYHDILTYINNPKIEIEAYVHNIKNLKTKIRVIAVCNVYELMQTNKDIPQKIIIQNVVDESKIARDIDKKYRKYYEDRWKDAEKGFLDKKERIKEIIKKEIEHEVLARYHKKIEYKAITGLEGCLIVVAIVLIILLLKTCD</sequence>
<evidence type="ECO:0008006" key="4">
    <source>
        <dbReference type="Google" id="ProtNLM"/>
    </source>
</evidence>
<keyword evidence="3" id="KW-1185">Reference proteome</keyword>
<dbReference type="EMBL" id="CP003787">
    <property type="protein sequence ID" value="AFR36236.1"/>
    <property type="molecule type" value="Genomic_DNA"/>
</dbReference>
<evidence type="ECO:0000256" key="1">
    <source>
        <dbReference type="SAM" id="Phobius"/>
    </source>
</evidence>
<accession>J9QTN7</accession>
<dbReference type="AlphaFoldDB" id="J9QTN7"/>
<keyword evidence="1" id="KW-1133">Transmembrane helix</keyword>
<gene>
    <name evidence="2" type="ORF">B739_1644</name>
</gene>
<name>J9QTN7_RIEAN</name>
<dbReference type="Proteomes" id="UP000006276">
    <property type="component" value="Chromosome"/>
</dbReference>
<protein>
    <recommendedName>
        <fullName evidence="4">HIRAN domain-containing protein</fullName>
    </recommendedName>
</protein>
<dbReference type="KEGG" id="rag:B739_1644"/>
<reference evidence="2 3" key="1">
    <citation type="submission" date="2012-09" db="EMBL/GenBank/DDBJ databases">
        <title>Riemerella anatipestifer vaccine strains.</title>
        <authorList>
            <person name="Chun C.A."/>
            <person name="Shu W.M."/>
            <person name="Kang Z.D."/>
            <person name="Jia W.X."/>
        </authorList>
    </citation>
    <scope>NUCLEOTIDE SEQUENCE [LARGE SCALE GENOMIC DNA]</scope>
    <source>
        <strain evidence="2 3">RA-CH-1</strain>
    </source>
</reference>
<dbReference type="HOGENOM" id="CLU_1336671_0_0_10"/>
<evidence type="ECO:0000313" key="3">
    <source>
        <dbReference type="Proteomes" id="UP000006276"/>
    </source>
</evidence>